<dbReference type="SMART" id="SM01235">
    <property type="entry name" value="Haem_bd"/>
    <property type="match status" value="1"/>
</dbReference>
<feature type="domain" description="Haem-binding" evidence="1">
    <location>
        <begin position="10"/>
        <end position="146"/>
    </location>
</feature>
<gene>
    <name evidence="2" type="ORF">H4O18_13770</name>
</gene>
<proteinExistence type="predicted"/>
<dbReference type="Proteomes" id="UP000618952">
    <property type="component" value="Unassembled WGS sequence"/>
</dbReference>
<reference evidence="2 3" key="1">
    <citation type="submission" date="2020-08" db="EMBL/GenBank/DDBJ databases">
        <title>Arenibacter gaetbuli sp. nov., isolated from a sand dune.</title>
        <authorList>
            <person name="Park S."/>
            <person name="Yoon J.-H."/>
        </authorList>
    </citation>
    <scope>NUCLEOTIDE SEQUENCE [LARGE SCALE GENOMIC DNA]</scope>
    <source>
        <strain evidence="2 3">BSSL-BM3</strain>
    </source>
</reference>
<keyword evidence="3" id="KW-1185">Reference proteome</keyword>
<name>A0ABR7QQ61_9FLAO</name>
<dbReference type="Pfam" id="PF14376">
    <property type="entry name" value="Haem_bd"/>
    <property type="match status" value="1"/>
</dbReference>
<evidence type="ECO:0000259" key="1">
    <source>
        <dbReference type="SMART" id="SM01235"/>
    </source>
</evidence>
<accession>A0ABR7QQ61</accession>
<dbReference type="EMBL" id="JACLHY010000014">
    <property type="protein sequence ID" value="MBC8769065.1"/>
    <property type="molecule type" value="Genomic_DNA"/>
</dbReference>
<comment type="caution">
    <text evidence="2">The sequence shown here is derived from an EMBL/GenBank/DDBJ whole genome shotgun (WGS) entry which is preliminary data.</text>
</comment>
<protein>
    <submittedName>
        <fullName evidence="2">Heme-binding domain-containing protein</fullName>
    </submittedName>
</protein>
<dbReference type="InterPro" id="IPR025992">
    <property type="entry name" value="Haem-bd"/>
</dbReference>
<organism evidence="2 3">
    <name type="scientific">Arenibacter arenosicollis</name>
    <dbReference type="NCBI Taxonomy" id="2762274"/>
    <lineage>
        <taxon>Bacteria</taxon>
        <taxon>Pseudomonadati</taxon>
        <taxon>Bacteroidota</taxon>
        <taxon>Flavobacteriia</taxon>
        <taxon>Flavobacteriales</taxon>
        <taxon>Flavobacteriaceae</taxon>
        <taxon>Arenibacter</taxon>
    </lineage>
</organism>
<evidence type="ECO:0000313" key="2">
    <source>
        <dbReference type="EMBL" id="MBC8769065.1"/>
    </source>
</evidence>
<dbReference type="RefSeq" id="WP_187585550.1">
    <property type="nucleotide sequence ID" value="NZ_JACLHY010000014.1"/>
</dbReference>
<evidence type="ECO:0000313" key="3">
    <source>
        <dbReference type="Proteomes" id="UP000618952"/>
    </source>
</evidence>
<sequence length="170" mass="19647">MLKKILIGLAVVLVLIQFVRPDKNISDDNTYGISTKYKVPEDVNYILDVSCMDCHSNKTEYPWYSNVQPVAWFLNDHVVDGKKHLNFSNFTKLPLAIQYHKFEEIVEMVEEKEMPIPSYTYFGLHPEANLTQGQQDKIMDWSKAQMAYLKATYPADSLVRKKRPGKSPSK</sequence>